<proteinExistence type="predicted"/>
<dbReference type="EMBL" id="BK014931">
    <property type="protein sequence ID" value="DAD83204.1"/>
    <property type="molecule type" value="Genomic_DNA"/>
</dbReference>
<feature type="region of interest" description="Disordered" evidence="1">
    <location>
        <begin position="1"/>
        <end position="23"/>
    </location>
</feature>
<reference evidence="2" key="1">
    <citation type="journal article" date="2021" name="Proc. Natl. Acad. Sci. U.S.A.">
        <title>A Catalog of Tens of Thousands of Viruses from Human Metagenomes Reveals Hidden Associations with Chronic Diseases.</title>
        <authorList>
            <person name="Tisza M.J."/>
            <person name="Buck C.B."/>
        </authorList>
    </citation>
    <scope>NUCLEOTIDE SEQUENCE</scope>
    <source>
        <strain evidence="2">CtzyI3</strain>
    </source>
</reference>
<dbReference type="InterPro" id="IPR006522">
    <property type="entry name" value="Phage_virion_morphogenesis"/>
</dbReference>
<dbReference type="Pfam" id="PF05069">
    <property type="entry name" value="Phage_tail_S"/>
    <property type="match status" value="1"/>
</dbReference>
<name>A0A8S5MLX3_9CAUD</name>
<feature type="compositionally biased region" description="Basic and acidic residues" evidence="1">
    <location>
        <begin position="13"/>
        <end position="23"/>
    </location>
</feature>
<evidence type="ECO:0000256" key="1">
    <source>
        <dbReference type="SAM" id="MobiDB-lite"/>
    </source>
</evidence>
<sequence>MSSAGHAGSCVNKRKEEKMAEKDTKKVIRELQQRINRYIRLTLKDIRTEAKEEFDRNFQREAFFTEKWKRRRYAQDETRGILQQSGTLRKSIRAEIMEGNKGVAFTSSVPYARIHNEGGTITVTRRMKGYFWIKYREAIGKRGYTLKGELRRTKKNRQLSSDAEFYRAMALKKVGSKIVIPRRQFIGTHPDLEKLLQEISRENIKEVFND</sequence>
<evidence type="ECO:0000313" key="2">
    <source>
        <dbReference type="EMBL" id="DAD83204.1"/>
    </source>
</evidence>
<organism evidence="2">
    <name type="scientific">Myoviridae sp. ctzyI3</name>
    <dbReference type="NCBI Taxonomy" id="2826722"/>
    <lineage>
        <taxon>Viruses</taxon>
        <taxon>Duplodnaviria</taxon>
        <taxon>Heunggongvirae</taxon>
        <taxon>Uroviricota</taxon>
        <taxon>Caudoviricetes</taxon>
    </lineage>
</organism>
<protein>
    <submittedName>
        <fullName evidence="2">Tail morphogenesis protein</fullName>
    </submittedName>
</protein>
<accession>A0A8S5MLX3</accession>